<dbReference type="VEuPathDB" id="VectorBase:ISCW014706"/>
<dbReference type="EC" id="3.4.24.11" evidence="3"/>
<evidence type="ECO:0000256" key="1">
    <source>
        <dbReference type="ARBA" id="ARBA00007357"/>
    </source>
</evidence>
<sequence>MYLANICEARKRLHQIYISKGKRFKDLVCLRHKTAQARPYAKRLTSTRRFDHCATFDEKTGLAIYVARAAPGAGLINERGATGKDGIKYVNYGTVGFVAGHEIIHAFDDRGITIDEHGVDFKSDEWERATRKEFDRRMQSIIDLYTTRFQSYKIDPESQRAPALPGLERYTNDQLYFLSFASIWCNNNEYDPMSIYSPHHARVNGPLMNLAEFAQAFRCPADTNMNPKDKKAVWAT</sequence>
<evidence type="ECO:0000259" key="2">
    <source>
        <dbReference type="Pfam" id="PF01431"/>
    </source>
</evidence>
<dbReference type="GO" id="GO:0004222">
    <property type="term" value="F:metalloendopeptidase activity"/>
    <property type="evidence" value="ECO:0007669"/>
    <property type="project" value="UniProtKB-EC"/>
</dbReference>
<dbReference type="OrthoDB" id="6480399at2759"/>
<dbReference type="EMBL" id="ABJB010893169">
    <property type="status" value="NOT_ANNOTATED_CDS"/>
    <property type="molecule type" value="Genomic_DNA"/>
</dbReference>
<dbReference type="VEuPathDB" id="VectorBase:ISCP_036350"/>
<protein>
    <submittedName>
        <fullName evidence="3 4">Endothelin-converting enzyme, putative</fullName>
        <ecNumber evidence="3">3.4.24.11</ecNumber>
    </submittedName>
</protein>
<gene>
    <name evidence="3" type="ORF">IscW_ISCW014706</name>
</gene>
<reference evidence="3 5" key="1">
    <citation type="submission" date="2008-03" db="EMBL/GenBank/DDBJ databases">
        <title>Annotation of Ixodes scapularis.</title>
        <authorList>
            <consortium name="Ixodes scapularis Genome Project Consortium"/>
            <person name="Caler E."/>
            <person name="Hannick L.I."/>
            <person name="Bidwell S."/>
            <person name="Joardar V."/>
            <person name="Thiagarajan M."/>
            <person name="Amedeo P."/>
            <person name="Galinsky K.J."/>
            <person name="Schobel S."/>
            <person name="Inman J."/>
            <person name="Hostetler J."/>
            <person name="Miller J."/>
            <person name="Hammond M."/>
            <person name="Megy K."/>
            <person name="Lawson D."/>
            <person name="Kodira C."/>
            <person name="Sutton G."/>
            <person name="Meyer J."/>
            <person name="Hill C.A."/>
            <person name="Birren B."/>
            <person name="Nene V."/>
            <person name="Collins F."/>
            <person name="Alarcon-Chaidez F."/>
            <person name="Wikel S."/>
            <person name="Strausberg R."/>
        </authorList>
    </citation>
    <scope>NUCLEOTIDE SEQUENCE [LARGE SCALE GENOMIC DNA]</scope>
    <source>
        <strain evidence="5">Wikel</strain>
        <strain evidence="3">Wikel colony</strain>
    </source>
</reference>
<dbReference type="PROSITE" id="PS51885">
    <property type="entry name" value="NEPRILYSIN"/>
    <property type="match status" value="1"/>
</dbReference>
<feature type="domain" description="Peptidase M13 C-terminal" evidence="2">
    <location>
        <begin position="149"/>
        <end position="232"/>
    </location>
</feature>
<dbReference type="PaxDb" id="6945-B7QLL2"/>
<dbReference type="EMBL" id="ABJB010761389">
    <property type="status" value="NOT_ANNOTATED_CDS"/>
    <property type="molecule type" value="Genomic_DNA"/>
</dbReference>
<reference evidence="4" key="2">
    <citation type="submission" date="2020-05" db="UniProtKB">
        <authorList>
            <consortium name="EnsemblMetazoa"/>
        </authorList>
    </citation>
    <scope>IDENTIFICATION</scope>
    <source>
        <strain evidence="4">wikel</strain>
    </source>
</reference>
<dbReference type="Gene3D" id="3.40.390.10">
    <property type="entry name" value="Collagenase (Catalytic Domain)"/>
    <property type="match status" value="1"/>
</dbReference>
<dbReference type="EnsemblMetazoa" id="ISCW014706-RA">
    <property type="protein sequence ID" value="ISCW014706-PA"/>
    <property type="gene ID" value="ISCW014706"/>
</dbReference>
<keyword evidence="5" id="KW-1185">Reference proteome</keyword>
<dbReference type="AlphaFoldDB" id="B7QLL2"/>
<dbReference type="EMBL" id="ABJB010039899">
    <property type="status" value="NOT_ANNOTATED_CDS"/>
    <property type="molecule type" value="Genomic_DNA"/>
</dbReference>
<dbReference type="InterPro" id="IPR018497">
    <property type="entry name" value="Peptidase_M13_C"/>
</dbReference>
<dbReference type="Proteomes" id="UP000001555">
    <property type="component" value="Unassembled WGS sequence"/>
</dbReference>
<dbReference type="EMBL" id="ABJB010414497">
    <property type="status" value="NOT_ANNOTATED_CDS"/>
    <property type="molecule type" value="Genomic_DNA"/>
</dbReference>
<dbReference type="EMBL" id="ABJB010301488">
    <property type="status" value="NOT_ANNOTATED_CDS"/>
    <property type="molecule type" value="Genomic_DNA"/>
</dbReference>
<dbReference type="EMBL" id="ABJB011020009">
    <property type="status" value="NOT_ANNOTATED_CDS"/>
    <property type="molecule type" value="Genomic_DNA"/>
</dbReference>
<dbReference type="VEuPathDB" id="VectorBase:ISCI014706"/>
<dbReference type="GO" id="GO:0006508">
    <property type="term" value="P:proteolysis"/>
    <property type="evidence" value="ECO:0007669"/>
    <property type="project" value="InterPro"/>
</dbReference>
<accession>B7QLL2</accession>
<dbReference type="InParanoid" id="B7QLL2"/>
<dbReference type="PANTHER" id="PTHR11733">
    <property type="entry name" value="ZINC METALLOPROTEASE FAMILY M13 NEPRILYSIN-RELATED"/>
    <property type="match status" value="1"/>
</dbReference>
<feature type="domain" description="Peptidase M13 C-terminal" evidence="2">
    <location>
        <begin position="88"/>
        <end position="147"/>
    </location>
</feature>
<dbReference type="EMBL" id="ABJB010838786">
    <property type="status" value="NOT_ANNOTATED_CDS"/>
    <property type="molecule type" value="Genomic_DNA"/>
</dbReference>
<dbReference type="InterPro" id="IPR024079">
    <property type="entry name" value="MetalloPept_cat_dom_sf"/>
</dbReference>
<evidence type="ECO:0000313" key="3">
    <source>
        <dbReference type="EMBL" id="EEC19734.1"/>
    </source>
</evidence>
<dbReference type="InterPro" id="IPR000718">
    <property type="entry name" value="Peptidase_M13"/>
</dbReference>
<name>B7QLL2_IXOSC</name>
<dbReference type="PANTHER" id="PTHR11733:SF167">
    <property type="entry name" value="FI17812P1-RELATED"/>
    <property type="match status" value="1"/>
</dbReference>
<dbReference type="EMBL" id="ABJB010012749">
    <property type="status" value="NOT_ANNOTATED_CDS"/>
    <property type="molecule type" value="Genomic_DNA"/>
</dbReference>
<comment type="similarity">
    <text evidence="1">Belongs to the peptidase M13 family.</text>
</comment>
<keyword evidence="3" id="KW-0378">Hydrolase</keyword>
<dbReference type="Pfam" id="PF01431">
    <property type="entry name" value="Peptidase_M13"/>
    <property type="match status" value="2"/>
</dbReference>
<dbReference type="STRING" id="6945.B7QLL2"/>
<evidence type="ECO:0000313" key="4">
    <source>
        <dbReference type="EnsemblMetazoa" id="ISCW014706-PA"/>
    </source>
</evidence>
<dbReference type="EMBL" id="DS966273">
    <property type="protein sequence ID" value="EEC19734.1"/>
    <property type="molecule type" value="Genomic_DNA"/>
</dbReference>
<dbReference type="EMBL" id="ABJB010546589">
    <property type="status" value="NOT_ANNOTATED_CDS"/>
    <property type="molecule type" value="Genomic_DNA"/>
</dbReference>
<dbReference type="HOGENOM" id="CLU_1176587_0_0_1"/>
<organism>
    <name type="scientific">Ixodes scapularis</name>
    <name type="common">Black-legged tick</name>
    <name type="synonym">Deer tick</name>
    <dbReference type="NCBI Taxonomy" id="6945"/>
    <lineage>
        <taxon>Eukaryota</taxon>
        <taxon>Metazoa</taxon>
        <taxon>Ecdysozoa</taxon>
        <taxon>Arthropoda</taxon>
        <taxon>Chelicerata</taxon>
        <taxon>Arachnida</taxon>
        <taxon>Acari</taxon>
        <taxon>Parasitiformes</taxon>
        <taxon>Ixodida</taxon>
        <taxon>Ixodoidea</taxon>
        <taxon>Ixodidae</taxon>
        <taxon>Ixodinae</taxon>
        <taxon>Ixodes</taxon>
    </lineage>
</organism>
<dbReference type="SUPFAM" id="SSF55486">
    <property type="entry name" value="Metalloproteases ('zincins'), catalytic domain"/>
    <property type="match status" value="1"/>
</dbReference>
<proteinExistence type="inferred from homology"/>
<evidence type="ECO:0000313" key="5">
    <source>
        <dbReference type="Proteomes" id="UP000001555"/>
    </source>
</evidence>